<feature type="domain" description="Transcription elongation factor GreA/GreB C-terminal" evidence="1">
    <location>
        <begin position="47"/>
        <end position="122"/>
    </location>
</feature>
<dbReference type="SUPFAM" id="SSF54534">
    <property type="entry name" value="FKBP-like"/>
    <property type="match status" value="1"/>
</dbReference>
<gene>
    <name evidence="2" type="ORF">JI746_08825</name>
</gene>
<proteinExistence type="predicted"/>
<keyword evidence="3" id="KW-1185">Reference proteome</keyword>
<dbReference type="PANTHER" id="PTHR30437:SF5">
    <property type="entry name" value="REGULATOR OF NUCLEOSIDE DIPHOSPHATE KINASE"/>
    <property type="match status" value="1"/>
</dbReference>
<protein>
    <submittedName>
        <fullName evidence="2">GreA/GreB family elongation factor</fullName>
    </submittedName>
</protein>
<evidence type="ECO:0000313" key="3">
    <source>
        <dbReference type="Proteomes" id="UP000622707"/>
    </source>
</evidence>
<accession>A0ABS1JLV7</accession>
<dbReference type="EMBL" id="JAEQND010000004">
    <property type="protein sequence ID" value="MBL0425210.1"/>
    <property type="molecule type" value="Genomic_DNA"/>
</dbReference>
<dbReference type="Gene3D" id="3.10.50.30">
    <property type="entry name" value="Transcription elongation factor, GreA/GreB, C-terminal domain"/>
    <property type="match status" value="1"/>
</dbReference>
<dbReference type="GO" id="GO:0003746">
    <property type="term" value="F:translation elongation factor activity"/>
    <property type="evidence" value="ECO:0007669"/>
    <property type="project" value="UniProtKB-KW"/>
</dbReference>
<keyword evidence="2" id="KW-0648">Protein biosynthesis</keyword>
<evidence type="ECO:0000313" key="2">
    <source>
        <dbReference type="EMBL" id="MBL0425210.1"/>
    </source>
</evidence>
<dbReference type="RefSeq" id="WP_201688597.1">
    <property type="nucleotide sequence ID" value="NZ_JAEQND010000004.1"/>
</dbReference>
<keyword evidence="2" id="KW-0251">Elongation factor</keyword>
<dbReference type="InterPro" id="IPR036953">
    <property type="entry name" value="GreA/GreB_C_sf"/>
</dbReference>
<dbReference type="InterPro" id="IPR023459">
    <property type="entry name" value="Tscrpt_elong_fac_GreA/B_fam"/>
</dbReference>
<comment type="caution">
    <text evidence="2">The sequence shown here is derived from an EMBL/GenBank/DDBJ whole genome shotgun (WGS) entry which is preliminary data.</text>
</comment>
<evidence type="ECO:0000259" key="1">
    <source>
        <dbReference type="Pfam" id="PF01272"/>
    </source>
</evidence>
<name>A0ABS1JLV7_9BURK</name>
<sequence>MNAATLGERTLSELDFCRLAQLRGADAPGELAELLGGAEVVQATLVPSDVVAMYAQVDLRDVATGRRHRFVLCYPGQTEPREGYISVLSPIGMALIGLRVGSIACWESPTGLPCRARVMAVSRIAQFTA</sequence>
<reference evidence="2 3" key="1">
    <citation type="journal article" date="2017" name="Int. J. Syst. Evol. Microbiol.">
        <title>Ramlibacter alkalitolerans sp. nov., alkali-tolerant bacterium isolated from soil of ginseng.</title>
        <authorList>
            <person name="Lee D.H."/>
            <person name="Cha C.J."/>
        </authorList>
    </citation>
    <scope>NUCLEOTIDE SEQUENCE [LARGE SCALE GENOMIC DNA]</scope>
    <source>
        <strain evidence="2 3">KACC 19305</strain>
    </source>
</reference>
<dbReference type="Pfam" id="PF01272">
    <property type="entry name" value="GreA_GreB"/>
    <property type="match status" value="1"/>
</dbReference>
<dbReference type="PANTHER" id="PTHR30437">
    <property type="entry name" value="TRANSCRIPTION ELONGATION FACTOR GREA"/>
    <property type="match status" value="1"/>
</dbReference>
<organism evidence="2 3">
    <name type="scientific">Ramlibacter alkalitolerans</name>
    <dbReference type="NCBI Taxonomy" id="2039631"/>
    <lineage>
        <taxon>Bacteria</taxon>
        <taxon>Pseudomonadati</taxon>
        <taxon>Pseudomonadota</taxon>
        <taxon>Betaproteobacteria</taxon>
        <taxon>Burkholderiales</taxon>
        <taxon>Comamonadaceae</taxon>
        <taxon>Ramlibacter</taxon>
    </lineage>
</organism>
<dbReference type="InterPro" id="IPR001437">
    <property type="entry name" value="Tscrpt_elong_fac_GreA/B_C"/>
</dbReference>
<dbReference type="Proteomes" id="UP000622707">
    <property type="component" value="Unassembled WGS sequence"/>
</dbReference>